<dbReference type="Gene3D" id="3.40.50.150">
    <property type="entry name" value="Vaccinia Virus protein VP39"/>
    <property type="match status" value="1"/>
</dbReference>
<protein>
    <submittedName>
        <fullName evidence="2">Methyltransferase</fullName>
    </submittedName>
</protein>
<keyword evidence="3" id="KW-1185">Reference proteome</keyword>
<dbReference type="GO" id="GO:0009312">
    <property type="term" value="P:oligosaccharide biosynthetic process"/>
    <property type="evidence" value="ECO:0007669"/>
    <property type="project" value="InterPro"/>
</dbReference>
<dbReference type="CDD" id="cd02440">
    <property type="entry name" value="AdoMet_MTases"/>
    <property type="match status" value="1"/>
</dbReference>
<evidence type="ECO:0000313" key="3">
    <source>
        <dbReference type="Proteomes" id="UP000248924"/>
    </source>
</evidence>
<evidence type="ECO:0000256" key="1">
    <source>
        <dbReference type="SAM" id="MobiDB-lite"/>
    </source>
</evidence>
<dbReference type="InterPro" id="IPR008715">
    <property type="entry name" value="SAM-MeTfrase_NodS-like"/>
</dbReference>
<keyword evidence="2" id="KW-0808">Transferase</keyword>
<gene>
    <name evidence="2" type="ORF">C1I95_06710</name>
</gene>
<dbReference type="SUPFAM" id="SSF53335">
    <property type="entry name" value="S-adenosyl-L-methionine-dependent methyltransferases"/>
    <property type="match status" value="1"/>
</dbReference>
<dbReference type="OrthoDB" id="116799at2"/>
<dbReference type="PANTHER" id="PTHR43861">
    <property type="entry name" value="TRANS-ACONITATE 2-METHYLTRANSFERASE-RELATED"/>
    <property type="match status" value="1"/>
</dbReference>
<dbReference type="Proteomes" id="UP000248924">
    <property type="component" value="Unassembled WGS sequence"/>
</dbReference>
<organism evidence="2 3">
    <name type="scientific">Micromonospora craterilacus</name>
    <dbReference type="NCBI Taxonomy" id="1655439"/>
    <lineage>
        <taxon>Bacteria</taxon>
        <taxon>Bacillati</taxon>
        <taxon>Actinomycetota</taxon>
        <taxon>Actinomycetes</taxon>
        <taxon>Micromonosporales</taxon>
        <taxon>Micromonosporaceae</taxon>
        <taxon>Micromonospora</taxon>
    </lineage>
</organism>
<name>A0A2W2EC23_9ACTN</name>
<sequence>MVRQPGDAPAPAESVSHAEFTDLYTKKPDPWDLATKWYDQRKYAITVASLPRPRYRRCYEPGCSIGELTKLLAARCDELLAADFVESAVAQARTAVQDLTNVTVTRSVLPAELPDGPFDLVVVSELLYYLSTRDMKQLVDGIVERLEPHGDLVAVHYRDDRRQHYDGVTVHAELLSRPQLHSIVHYEDEAFILDILRRRTRGTTLIHGAVQAAGNLLPRGAERRRPTRLTPTPDGHDKARQ</sequence>
<accession>A0A2W2EC23</accession>
<dbReference type="InterPro" id="IPR029063">
    <property type="entry name" value="SAM-dependent_MTases_sf"/>
</dbReference>
<comment type="caution">
    <text evidence="2">The sequence shown here is derived from an EMBL/GenBank/DDBJ whole genome shotgun (WGS) entry which is preliminary data.</text>
</comment>
<keyword evidence="2" id="KW-0489">Methyltransferase</keyword>
<proteinExistence type="predicted"/>
<evidence type="ECO:0000313" key="2">
    <source>
        <dbReference type="EMBL" id="PZG21836.1"/>
    </source>
</evidence>
<reference evidence="2 3" key="1">
    <citation type="submission" date="2018-01" db="EMBL/GenBank/DDBJ databases">
        <title>Draft genome sequence of Jishengella sp. NA12.</title>
        <authorList>
            <person name="Sahin N."/>
            <person name="Ay H."/>
            <person name="Saygin H."/>
        </authorList>
    </citation>
    <scope>NUCLEOTIDE SEQUENCE [LARGE SCALE GENOMIC DNA]</scope>
    <source>
        <strain evidence="2 3">NA12</strain>
    </source>
</reference>
<dbReference type="Pfam" id="PF05401">
    <property type="entry name" value="NodS"/>
    <property type="match status" value="1"/>
</dbReference>
<dbReference type="GO" id="GO:0008757">
    <property type="term" value="F:S-adenosylmethionine-dependent methyltransferase activity"/>
    <property type="evidence" value="ECO:0007669"/>
    <property type="project" value="InterPro"/>
</dbReference>
<dbReference type="AlphaFoldDB" id="A0A2W2EC23"/>
<feature type="region of interest" description="Disordered" evidence="1">
    <location>
        <begin position="216"/>
        <end position="241"/>
    </location>
</feature>
<dbReference type="GO" id="GO:0032259">
    <property type="term" value="P:methylation"/>
    <property type="evidence" value="ECO:0007669"/>
    <property type="project" value="UniProtKB-KW"/>
</dbReference>
<dbReference type="EMBL" id="POTY01000025">
    <property type="protein sequence ID" value="PZG21836.1"/>
    <property type="molecule type" value="Genomic_DNA"/>
</dbReference>